<evidence type="ECO:0000313" key="1">
    <source>
        <dbReference type="EMBL" id="KAI5311576.1"/>
    </source>
</evidence>
<protein>
    <submittedName>
        <fullName evidence="1">Uncharacterized protein</fullName>
    </submittedName>
</protein>
<dbReference type="Gene3D" id="3.30.260.10">
    <property type="entry name" value="TCP-1-like chaperonin intermediate domain"/>
    <property type="match status" value="1"/>
</dbReference>
<name>A0AAD4UT11_PRUDU</name>
<dbReference type="Proteomes" id="UP001054821">
    <property type="component" value="Chromosome 8"/>
</dbReference>
<comment type="caution">
    <text evidence="1">The sequence shown here is derived from an EMBL/GenBank/DDBJ whole genome shotgun (WGS) entry which is preliminary data.</text>
</comment>
<dbReference type="InterPro" id="IPR027410">
    <property type="entry name" value="TCP-1-like_intermed_sf"/>
</dbReference>
<evidence type="ECO:0000313" key="2">
    <source>
        <dbReference type="Proteomes" id="UP001054821"/>
    </source>
</evidence>
<reference evidence="1 2" key="1">
    <citation type="journal article" date="2022" name="G3 (Bethesda)">
        <title>Whole-genome sequence and methylome profiling of the almond [Prunus dulcis (Mill.) D.A. Webb] cultivar 'Nonpareil'.</title>
        <authorList>
            <person name="D'Amico-Willman K.M."/>
            <person name="Ouma W.Z."/>
            <person name="Meulia T."/>
            <person name="Sideli G.M."/>
            <person name="Gradziel T.M."/>
            <person name="Fresnedo-Ramirez J."/>
        </authorList>
    </citation>
    <scope>NUCLEOTIDE SEQUENCE [LARGE SCALE GENOMIC DNA]</scope>
    <source>
        <strain evidence="1">Clone GOH B32 T37-40</strain>
    </source>
</reference>
<sequence length="91" mass="10476">MDIQKYIKVEKVPGGQLEDSVVRKGVMINKDVIAPGKMRRKIFNNASFFLIGLSNIRKARTKQMLSCLKNKIGESCYNWKKNTSRGYVCKY</sequence>
<proteinExistence type="predicted"/>
<dbReference type="EMBL" id="JAJFAZ020000008">
    <property type="protein sequence ID" value="KAI5311576.1"/>
    <property type="molecule type" value="Genomic_DNA"/>
</dbReference>
<gene>
    <name evidence="1" type="ORF">L3X38_040749</name>
</gene>
<dbReference type="AlphaFoldDB" id="A0AAD4UT11"/>
<keyword evidence="2" id="KW-1185">Reference proteome</keyword>
<accession>A0AAD4UT11</accession>
<organism evidence="1 2">
    <name type="scientific">Prunus dulcis</name>
    <name type="common">Almond</name>
    <name type="synonym">Amygdalus dulcis</name>
    <dbReference type="NCBI Taxonomy" id="3755"/>
    <lineage>
        <taxon>Eukaryota</taxon>
        <taxon>Viridiplantae</taxon>
        <taxon>Streptophyta</taxon>
        <taxon>Embryophyta</taxon>
        <taxon>Tracheophyta</taxon>
        <taxon>Spermatophyta</taxon>
        <taxon>Magnoliopsida</taxon>
        <taxon>eudicotyledons</taxon>
        <taxon>Gunneridae</taxon>
        <taxon>Pentapetalae</taxon>
        <taxon>rosids</taxon>
        <taxon>fabids</taxon>
        <taxon>Rosales</taxon>
        <taxon>Rosaceae</taxon>
        <taxon>Amygdaloideae</taxon>
        <taxon>Amygdaleae</taxon>
        <taxon>Prunus</taxon>
    </lineage>
</organism>